<dbReference type="RefSeq" id="WP_127786042.1">
    <property type="nucleotide sequence ID" value="NZ_SACL01000001.1"/>
</dbReference>
<evidence type="ECO:0000313" key="1">
    <source>
        <dbReference type="EMBL" id="RVT99235.1"/>
    </source>
</evidence>
<dbReference type="InterPro" id="IPR009569">
    <property type="entry name" value="AA_synth_put"/>
</dbReference>
<dbReference type="Gene3D" id="3.30.1330.110">
    <property type="entry name" value="BB2672"/>
    <property type="match status" value="1"/>
</dbReference>
<name>A0A437MNK6_9PROT</name>
<organism evidence="1 2">
    <name type="scientific">Rhodovarius crocodyli</name>
    <dbReference type="NCBI Taxonomy" id="1979269"/>
    <lineage>
        <taxon>Bacteria</taxon>
        <taxon>Pseudomonadati</taxon>
        <taxon>Pseudomonadota</taxon>
        <taxon>Alphaproteobacteria</taxon>
        <taxon>Acetobacterales</taxon>
        <taxon>Roseomonadaceae</taxon>
        <taxon>Rhodovarius</taxon>
    </lineage>
</organism>
<dbReference type="Proteomes" id="UP000282957">
    <property type="component" value="Unassembled WGS sequence"/>
</dbReference>
<reference evidence="1 2" key="1">
    <citation type="submission" date="2019-01" db="EMBL/GenBank/DDBJ databases">
        <authorList>
            <person name="Chen W.-M."/>
        </authorList>
    </citation>
    <scope>NUCLEOTIDE SEQUENCE [LARGE SCALE GENOMIC DNA]</scope>
    <source>
        <strain evidence="1 2">CCP-6</strain>
    </source>
</reference>
<accession>A0A437MNK6</accession>
<dbReference type="SUPFAM" id="SSF160519">
    <property type="entry name" value="BB2672-like"/>
    <property type="match status" value="1"/>
</dbReference>
<dbReference type="InterPro" id="IPR035936">
    <property type="entry name" value="BB2672"/>
</dbReference>
<dbReference type="OrthoDB" id="9803312at2"/>
<sequence length="190" mass="19790">MALEIRRWMTTVENRIAPGGEAPLRKVAAIAVVKNPAAGRYVEDLSQMTADSEAVGELLARIAVEAMGGLPIESYGKGGVVGIAGEQEHANAMLTTTFAEPMRLAVGGAMAWIPSFTKLAGPGVLIDVPLAHKDALYVRSHYDGVSVTLPPDTPAPDEVALIVVLANRGRIGARVGGLKASEIGGKDGLR</sequence>
<dbReference type="AlphaFoldDB" id="A0A437MNK6"/>
<protein>
    <submittedName>
        <fullName evidence="1">Amino acid synthesis family protein</fullName>
    </submittedName>
</protein>
<proteinExistence type="predicted"/>
<comment type="caution">
    <text evidence="1">The sequence shown here is derived from an EMBL/GenBank/DDBJ whole genome shotgun (WGS) entry which is preliminary data.</text>
</comment>
<evidence type="ECO:0000313" key="2">
    <source>
        <dbReference type="Proteomes" id="UP000282957"/>
    </source>
</evidence>
<gene>
    <name evidence="1" type="ORF">EOD42_03805</name>
</gene>
<keyword evidence="2" id="KW-1185">Reference proteome</keyword>
<dbReference type="EMBL" id="SACL01000001">
    <property type="protein sequence ID" value="RVT99235.1"/>
    <property type="molecule type" value="Genomic_DNA"/>
</dbReference>
<dbReference type="Pfam" id="PF06684">
    <property type="entry name" value="AA_synth"/>
    <property type="match status" value="1"/>
</dbReference>